<dbReference type="OMA" id="PFAVIRY"/>
<dbReference type="KEGG" id="dpp:DICPUDRAFT_93201"/>
<accession>F1A3T6</accession>
<keyword evidence="2" id="KW-1133">Transmembrane helix</keyword>
<dbReference type="GeneID" id="10506479"/>
<feature type="transmembrane region" description="Helical" evidence="2">
    <location>
        <begin position="44"/>
        <end position="66"/>
    </location>
</feature>
<keyword evidence="2" id="KW-0812">Transmembrane</keyword>
<sequence>MNSLRLAQLARRSIRNQKLARRGHGHEHHELGSSEYGMNPNLQASISLAVKLGACAAFFAYPFLVVKYQAEKKKNA</sequence>
<dbReference type="AlphaFoldDB" id="F1A3T6"/>
<dbReference type="OrthoDB" id="10520003at2759"/>
<dbReference type="EMBL" id="GL871476">
    <property type="protein sequence ID" value="EGC29149.1"/>
    <property type="molecule type" value="Genomic_DNA"/>
</dbReference>
<name>F1A3T6_DICPU</name>
<organism evidence="3 4">
    <name type="scientific">Dictyostelium purpureum</name>
    <name type="common">Slime mold</name>
    <dbReference type="NCBI Taxonomy" id="5786"/>
    <lineage>
        <taxon>Eukaryota</taxon>
        <taxon>Amoebozoa</taxon>
        <taxon>Evosea</taxon>
        <taxon>Eumycetozoa</taxon>
        <taxon>Dictyostelia</taxon>
        <taxon>Dictyosteliales</taxon>
        <taxon>Dictyosteliaceae</taxon>
        <taxon>Dictyostelium</taxon>
    </lineage>
</organism>
<dbReference type="FunCoup" id="F1A3T6">
    <property type="interactions" value="937"/>
</dbReference>
<keyword evidence="4" id="KW-1185">Reference proteome</keyword>
<gene>
    <name evidence="3" type="ORF">DICPUDRAFT_93201</name>
</gene>
<protein>
    <submittedName>
        <fullName evidence="3">Uncharacterized protein</fullName>
    </submittedName>
</protein>
<proteinExistence type="predicted"/>
<evidence type="ECO:0000313" key="4">
    <source>
        <dbReference type="Proteomes" id="UP000001064"/>
    </source>
</evidence>
<dbReference type="eggNOG" id="ENOG502RIQ5">
    <property type="taxonomic scope" value="Eukaryota"/>
</dbReference>
<dbReference type="VEuPathDB" id="AmoebaDB:DICPUDRAFT_93201"/>
<dbReference type="InParanoid" id="F1A3T6"/>
<reference evidence="4" key="1">
    <citation type="journal article" date="2011" name="Genome Biol.">
        <title>Comparative genomics of the social amoebae Dictyostelium discoideum and Dictyostelium purpureum.</title>
        <authorList>
            <consortium name="US DOE Joint Genome Institute (JGI-PGF)"/>
            <person name="Sucgang R."/>
            <person name="Kuo A."/>
            <person name="Tian X."/>
            <person name="Salerno W."/>
            <person name="Parikh A."/>
            <person name="Feasley C.L."/>
            <person name="Dalin E."/>
            <person name="Tu H."/>
            <person name="Huang E."/>
            <person name="Barry K."/>
            <person name="Lindquist E."/>
            <person name="Shapiro H."/>
            <person name="Bruce D."/>
            <person name="Schmutz J."/>
            <person name="Salamov A."/>
            <person name="Fey P."/>
            <person name="Gaudet P."/>
            <person name="Anjard C."/>
            <person name="Babu M.M."/>
            <person name="Basu S."/>
            <person name="Bushmanova Y."/>
            <person name="van der Wel H."/>
            <person name="Katoh-Kurasawa M."/>
            <person name="Dinh C."/>
            <person name="Coutinho P.M."/>
            <person name="Saito T."/>
            <person name="Elias M."/>
            <person name="Schaap P."/>
            <person name="Kay R.R."/>
            <person name="Henrissat B."/>
            <person name="Eichinger L."/>
            <person name="Rivero F."/>
            <person name="Putnam N.H."/>
            <person name="West C.M."/>
            <person name="Loomis W.F."/>
            <person name="Chisholm R.L."/>
            <person name="Shaulsky G."/>
            <person name="Strassmann J.E."/>
            <person name="Queller D.C."/>
            <person name="Kuspa A."/>
            <person name="Grigoriev I.V."/>
        </authorList>
    </citation>
    <scope>NUCLEOTIDE SEQUENCE [LARGE SCALE GENOMIC DNA]</scope>
    <source>
        <strain evidence="4">QSDP1</strain>
    </source>
</reference>
<evidence type="ECO:0000313" key="3">
    <source>
        <dbReference type="EMBL" id="EGC29149.1"/>
    </source>
</evidence>
<keyword evidence="2" id="KW-0472">Membrane</keyword>
<feature type="region of interest" description="Disordered" evidence="1">
    <location>
        <begin position="15"/>
        <end position="34"/>
    </location>
</feature>
<evidence type="ECO:0000256" key="2">
    <source>
        <dbReference type="SAM" id="Phobius"/>
    </source>
</evidence>
<feature type="compositionally biased region" description="Basic residues" evidence="1">
    <location>
        <begin position="15"/>
        <end position="26"/>
    </location>
</feature>
<evidence type="ECO:0000256" key="1">
    <source>
        <dbReference type="SAM" id="MobiDB-lite"/>
    </source>
</evidence>
<dbReference type="Proteomes" id="UP000001064">
    <property type="component" value="Unassembled WGS sequence"/>
</dbReference>
<dbReference type="RefSeq" id="XP_003294330.1">
    <property type="nucleotide sequence ID" value="XM_003294282.1"/>
</dbReference>